<dbReference type="InterPro" id="IPR002925">
    <property type="entry name" value="Dienelactn_hydro"/>
</dbReference>
<evidence type="ECO:0000259" key="1">
    <source>
        <dbReference type="Pfam" id="PF01738"/>
    </source>
</evidence>
<dbReference type="Gene3D" id="3.40.50.1820">
    <property type="entry name" value="alpha/beta hydrolase"/>
    <property type="match status" value="1"/>
</dbReference>
<sequence>MVNITNIEIKTTKVKIPNNGLEIDAYLAQPVTTEKFGAIIVFQEIFGVNSNIRDITELIAKQGYVAIAPALYQRIAPGFAPDFSPEDVGYSPEAYRLGLQYYQQVNYQEIISDIQAAIAYLKTLTNVKDDAIGAIGFCFGGHVAYIAATLPDIKATASFYGGGITTSSYGEETPTINRTSAIQGTIYAFFGTRDTLVSQEESEQIEAELKKHQISYRIFRYDAGHGFFAGFFVDKYPFLAQHLSYNPQAAPDAWQHVLELFQNNLQN</sequence>
<protein>
    <submittedName>
        <fullName evidence="2">Dienelactone hydrolase family protein</fullName>
    </submittedName>
</protein>
<evidence type="ECO:0000313" key="2">
    <source>
        <dbReference type="EMBL" id="MBH8576087.1"/>
    </source>
</evidence>
<evidence type="ECO:0000313" key="3">
    <source>
        <dbReference type="Proteomes" id="UP000662314"/>
    </source>
</evidence>
<dbReference type="PANTHER" id="PTHR46623">
    <property type="entry name" value="CARBOXYMETHYLENEBUTENOLIDASE-RELATED"/>
    <property type="match status" value="1"/>
</dbReference>
<dbReference type="AlphaFoldDB" id="A0A8J7IDE3"/>
<dbReference type="InterPro" id="IPR051049">
    <property type="entry name" value="Dienelactone_hydrolase-like"/>
</dbReference>
<dbReference type="GO" id="GO:0016787">
    <property type="term" value="F:hydrolase activity"/>
    <property type="evidence" value="ECO:0007669"/>
    <property type="project" value="UniProtKB-KW"/>
</dbReference>
<dbReference type="RefSeq" id="WP_214434832.1">
    <property type="nucleotide sequence ID" value="NZ_CAWPUQ010000149.1"/>
</dbReference>
<feature type="domain" description="Dienelactone hydrolase" evidence="1">
    <location>
        <begin position="23"/>
        <end position="263"/>
    </location>
</feature>
<dbReference type="PANTHER" id="PTHR46623:SF6">
    <property type="entry name" value="ALPHA_BETA-HYDROLASES SUPERFAMILY PROTEIN"/>
    <property type="match status" value="1"/>
</dbReference>
<keyword evidence="2" id="KW-0378">Hydrolase</keyword>
<dbReference type="Pfam" id="PF01738">
    <property type="entry name" value="DLH"/>
    <property type="match status" value="1"/>
</dbReference>
<dbReference type="InterPro" id="IPR029058">
    <property type="entry name" value="AB_hydrolase_fold"/>
</dbReference>
<proteinExistence type="predicted"/>
<organism evidence="2 3">
    <name type="scientific">Dendronalium phyllosphericum CENA369</name>
    <dbReference type="NCBI Taxonomy" id="1725256"/>
    <lineage>
        <taxon>Bacteria</taxon>
        <taxon>Bacillati</taxon>
        <taxon>Cyanobacteriota</taxon>
        <taxon>Cyanophyceae</taxon>
        <taxon>Nostocales</taxon>
        <taxon>Nostocaceae</taxon>
        <taxon>Dendronalium</taxon>
        <taxon>Dendronalium phyllosphericum</taxon>
    </lineage>
</organism>
<name>A0A8J7IDE3_9NOST</name>
<keyword evidence="3" id="KW-1185">Reference proteome</keyword>
<reference evidence="2 3" key="1">
    <citation type="journal article" date="2021" name="Int. J. Syst. Evol. Microbiol.">
        <title>Amazonocrinis nigriterrae gen. nov., sp. nov., Atlanticothrix silvestris gen. nov., sp. nov. and Dendronalium phyllosphericum gen. nov., sp. nov., nostocacean cyanobacteria from Brazilian environments.</title>
        <authorList>
            <person name="Alvarenga D.O."/>
            <person name="Andreote A.P.D."/>
            <person name="Branco L.H.Z."/>
            <person name="Delbaje E."/>
            <person name="Cruz R.B."/>
            <person name="Varani A.M."/>
            <person name="Fiore M.F."/>
        </authorList>
    </citation>
    <scope>NUCLEOTIDE SEQUENCE [LARGE SCALE GENOMIC DNA]</scope>
    <source>
        <strain evidence="2 3">CENA369</strain>
    </source>
</reference>
<dbReference type="SUPFAM" id="SSF53474">
    <property type="entry name" value="alpha/beta-Hydrolases"/>
    <property type="match status" value="1"/>
</dbReference>
<dbReference type="EMBL" id="JAECZA010000222">
    <property type="protein sequence ID" value="MBH8576087.1"/>
    <property type="molecule type" value="Genomic_DNA"/>
</dbReference>
<accession>A0A8J7IDE3</accession>
<dbReference type="Proteomes" id="UP000662314">
    <property type="component" value="Unassembled WGS sequence"/>
</dbReference>
<gene>
    <name evidence="2" type="ORF">I8752_24455</name>
</gene>
<comment type="caution">
    <text evidence="2">The sequence shown here is derived from an EMBL/GenBank/DDBJ whole genome shotgun (WGS) entry which is preliminary data.</text>
</comment>